<keyword evidence="5 6" id="KW-0067">ATP-binding</keyword>
<dbReference type="NCBIfam" id="TIGR02322">
    <property type="entry name" value="phosphon_PhnN"/>
    <property type="match status" value="1"/>
</dbReference>
<comment type="caution">
    <text evidence="6">Lacks conserved residue(s) required for the propagation of feature annotation.</text>
</comment>
<comment type="function">
    <text evidence="6">Catalyzes the phosphorylation of ribose 1,5-bisphosphate to 5-phospho-D-ribosyl alpha-1-diphosphate (PRPP).</text>
</comment>
<keyword evidence="3 6" id="KW-0808">Transferase</keyword>
<keyword evidence="9" id="KW-1185">Reference proteome</keyword>
<dbReference type="UniPathway" id="UPA00087">
    <property type="reaction ID" value="UER00175"/>
</dbReference>
<keyword evidence="4 6" id="KW-0547">Nucleotide-binding</keyword>
<dbReference type="RefSeq" id="WP_164533144.1">
    <property type="nucleotide sequence ID" value="NZ_JAALFG010000001.1"/>
</dbReference>
<protein>
    <recommendedName>
        <fullName evidence="6">Ribose 1,5-bisphosphate phosphokinase PhnN</fullName>
        <ecNumber evidence="6">2.7.4.23</ecNumber>
    </recommendedName>
    <alternativeName>
        <fullName evidence="6">Ribose 1,5-bisphosphokinase</fullName>
    </alternativeName>
</protein>
<dbReference type="Proteomes" id="UP000474802">
    <property type="component" value="Unassembled WGS sequence"/>
</dbReference>
<proteinExistence type="inferred from homology"/>
<sequence>MSGTFVAVVGRSGAGKDSLIDYARERLTPDEATFVRRVVTREADAQSEDHDTMDRAAFAKAAEAGQFALDWEAHGLCYGLPQSLDDDLADGKVVIANLSRAVIPQLMQRYPNAVVIEVVADPDVIAQRLAGRGRETAQSIGERMSRNVSARLPTSTVQIDNSGDLAQAGERFLGLLQDLVRRPVPSARQGTG</sequence>
<reference evidence="8 9" key="1">
    <citation type="submission" date="2020-02" db="EMBL/GenBank/DDBJ databases">
        <authorList>
            <person name="Khan S.A."/>
            <person name="Jeon C.O."/>
            <person name="Chun B.H."/>
        </authorList>
    </citation>
    <scope>NUCLEOTIDE SEQUENCE [LARGE SCALE GENOMIC DNA]</scope>
    <source>
        <strain evidence="8 9">H239</strain>
    </source>
</reference>
<dbReference type="GO" id="GO:0019634">
    <property type="term" value="P:organic phosphonate metabolic process"/>
    <property type="evidence" value="ECO:0007669"/>
    <property type="project" value="UniProtKB-UniRule"/>
</dbReference>
<keyword evidence="8" id="KW-0418">Kinase</keyword>
<comment type="caution">
    <text evidence="8">The sequence shown here is derived from an EMBL/GenBank/DDBJ whole genome shotgun (WGS) entry which is preliminary data.</text>
</comment>
<dbReference type="Gene3D" id="3.40.50.300">
    <property type="entry name" value="P-loop containing nucleotide triphosphate hydrolases"/>
    <property type="match status" value="1"/>
</dbReference>
<evidence type="ECO:0000256" key="3">
    <source>
        <dbReference type="ARBA" id="ARBA00022679"/>
    </source>
</evidence>
<evidence type="ECO:0000256" key="2">
    <source>
        <dbReference type="ARBA" id="ARBA00005069"/>
    </source>
</evidence>
<dbReference type="GO" id="GO:0006015">
    <property type="term" value="P:5-phosphoribose 1-diphosphate biosynthetic process"/>
    <property type="evidence" value="ECO:0007669"/>
    <property type="project" value="UniProtKB-UniRule"/>
</dbReference>
<comment type="catalytic activity">
    <reaction evidence="1 6">
        <text>alpha-D-ribose 1,5-bisphosphate + ATP = 5-phospho-alpha-D-ribose 1-diphosphate + ADP</text>
        <dbReference type="Rhea" id="RHEA:20109"/>
        <dbReference type="ChEBI" id="CHEBI:30616"/>
        <dbReference type="ChEBI" id="CHEBI:58017"/>
        <dbReference type="ChEBI" id="CHEBI:68688"/>
        <dbReference type="ChEBI" id="CHEBI:456216"/>
        <dbReference type="EC" id="2.7.4.23"/>
    </reaction>
</comment>
<dbReference type="SUPFAM" id="SSF52540">
    <property type="entry name" value="P-loop containing nucleoside triphosphate hydrolases"/>
    <property type="match status" value="1"/>
</dbReference>
<evidence type="ECO:0000256" key="5">
    <source>
        <dbReference type="ARBA" id="ARBA00022840"/>
    </source>
</evidence>
<comment type="similarity">
    <text evidence="6">Belongs to the ribose 1,5-bisphosphokinase family.</text>
</comment>
<comment type="pathway">
    <text evidence="2 6">Metabolic intermediate biosynthesis; 5-phospho-alpha-D-ribose 1-diphosphate biosynthesis; 5-phospho-alpha-D-ribose 1-diphosphate from D-ribose 5-phosphate (route II): step 3/3.</text>
</comment>
<accession>A0A6M1SJC0</accession>
<reference evidence="8 9" key="2">
    <citation type="submission" date="2020-03" db="EMBL/GenBank/DDBJ databases">
        <title>Devosia chinhatensis sp. nov., isolated from a hexachlorocyclohexane (HCH) dump site in India.</title>
        <authorList>
            <person name="Kumar M."/>
            <person name="Lal R."/>
        </authorList>
    </citation>
    <scope>NUCLEOTIDE SEQUENCE [LARGE SCALE GENOMIC DNA]</scope>
    <source>
        <strain evidence="8 9">H239</strain>
    </source>
</reference>
<evidence type="ECO:0000256" key="4">
    <source>
        <dbReference type="ARBA" id="ARBA00022741"/>
    </source>
</evidence>
<feature type="domain" description="Guanylate kinase/L-type calcium channel beta subunit" evidence="7">
    <location>
        <begin position="2"/>
        <end position="180"/>
    </location>
</feature>
<evidence type="ECO:0000313" key="9">
    <source>
        <dbReference type="Proteomes" id="UP000474802"/>
    </source>
</evidence>
<name>A0A6M1SJC0_9HYPH</name>
<evidence type="ECO:0000259" key="7">
    <source>
        <dbReference type="SMART" id="SM00072"/>
    </source>
</evidence>
<dbReference type="SMART" id="SM00072">
    <property type="entry name" value="GuKc"/>
    <property type="match status" value="1"/>
</dbReference>
<dbReference type="GO" id="GO:0033863">
    <property type="term" value="F:ribose 1,5-bisphosphate phosphokinase activity"/>
    <property type="evidence" value="ECO:0007669"/>
    <property type="project" value="UniProtKB-UniRule"/>
</dbReference>
<gene>
    <name evidence="6 8" type="primary">phnN</name>
    <name evidence="8" type="ORF">G5575_03725</name>
</gene>
<evidence type="ECO:0000256" key="6">
    <source>
        <dbReference type="HAMAP-Rule" id="MF_00836"/>
    </source>
</evidence>
<dbReference type="EC" id="2.7.4.23" evidence="6"/>
<dbReference type="AlphaFoldDB" id="A0A6M1SJC0"/>
<dbReference type="InterPro" id="IPR008145">
    <property type="entry name" value="GK/Ca_channel_bsu"/>
</dbReference>
<dbReference type="InterPro" id="IPR027417">
    <property type="entry name" value="P-loop_NTPase"/>
</dbReference>
<dbReference type="GO" id="GO:0005524">
    <property type="term" value="F:ATP binding"/>
    <property type="evidence" value="ECO:0007669"/>
    <property type="project" value="UniProtKB-KW"/>
</dbReference>
<dbReference type="EMBL" id="JAALFG010000001">
    <property type="protein sequence ID" value="NGP16914.1"/>
    <property type="molecule type" value="Genomic_DNA"/>
</dbReference>
<dbReference type="InterPro" id="IPR012699">
    <property type="entry name" value="PhnN"/>
</dbReference>
<organism evidence="8 9">
    <name type="scientific">Devosia aurantiaca</name>
    <dbReference type="NCBI Taxonomy" id="2714858"/>
    <lineage>
        <taxon>Bacteria</taxon>
        <taxon>Pseudomonadati</taxon>
        <taxon>Pseudomonadota</taxon>
        <taxon>Alphaproteobacteria</taxon>
        <taxon>Hyphomicrobiales</taxon>
        <taxon>Devosiaceae</taxon>
        <taxon>Devosia</taxon>
    </lineage>
</organism>
<evidence type="ECO:0000256" key="1">
    <source>
        <dbReference type="ARBA" id="ARBA00000373"/>
    </source>
</evidence>
<dbReference type="HAMAP" id="MF_00836">
    <property type="entry name" value="PhnN"/>
    <property type="match status" value="1"/>
</dbReference>
<evidence type="ECO:0000313" key="8">
    <source>
        <dbReference type="EMBL" id="NGP16914.1"/>
    </source>
</evidence>